<gene>
    <name evidence="10" type="ORF">MANES_15G064700v8</name>
</gene>
<evidence type="ECO:0000256" key="5">
    <source>
        <dbReference type="ARBA" id="ARBA00022801"/>
    </source>
</evidence>
<dbReference type="EC" id="3.1.4.46" evidence="2"/>
<comment type="caution">
    <text evidence="10">The sequence shown here is derived from an EMBL/GenBank/DDBJ whole genome shotgun (WGS) entry which is preliminary data.</text>
</comment>
<dbReference type="GO" id="GO:0006071">
    <property type="term" value="P:glycerol metabolic process"/>
    <property type="evidence" value="ECO:0007669"/>
    <property type="project" value="UniProtKB-KW"/>
</dbReference>
<evidence type="ECO:0000256" key="6">
    <source>
        <dbReference type="ARBA" id="ARBA00023180"/>
    </source>
</evidence>
<name>A0A251J3A3_MANES</name>
<feature type="signal peptide" evidence="9">
    <location>
        <begin position="1"/>
        <end position="36"/>
    </location>
</feature>
<feature type="compositionally biased region" description="Polar residues" evidence="8">
    <location>
        <begin position="729"/>
        <end position="740"/>
    </location>
</feature>
<sequence>MSCRREPPAAMSSSRAFTSLLAAFLLLYSLGTLVSAQGSTNRWQTLSGNPPLVVARGGFSGIFPDSSLFAYQLALQISVPHVILWCDVQLTKDGVGICAPDVRLENSTDISFVYKNRVKTYLVNGVRTQGWFSTDFNFSELISNVFYIQGVFSRSGKFDGNAFPIMMVENVTALKPPGGVWLNIQHDAFFMQHNLNMRSYVLSLSRRVVVNYISSPEVAFLRSIAARVNPNVTKLVFRFLGPNDFEPSTNQTYNSLLKNLTFIKTFASGILIPKGYIWRVDSSLYLQPYTSVVLDAHKAGLEVFASDFYNDVPFSFNYSYDPVAEYLSFIDNGEFSVDGVLSDFPITPSAAIGCFSHIGKNAAEQAKVLVISKNGASGDYPGCTDKAYQKAISDGANVIDCPVQMSKDGVPFCSGSINLIDSTTVAQSKYSNLAEVIPELKKDSGIFTFSLTWSQIQPLTSVIESPYAKYQLFRNPKFRNDGKLLSLHDFLALAKNTSSLSGVLISIENAPYLIEKQQLPVTDAVLDVLSKAGYDKQTDLEVMIQSSNSSVLMKFKDQHNYKLVYKVDENIRDALDATINDIKKFADSVVISKNSVFPDNSLFLTGATDVVPRLNSAGLPVYVETFSNEFVSQAWDFFSDATVEINSYVMGANISGVITDFPLTSSRYKKNRCLNLGKSAPPYMTPVQPGSLMQLITPDYLPPAEAPNPVLTESDVMEPPLPSFVARAPTSSPGNGTGQSAAAPRPSGQPKIVACFFLTNLATIFTILSLL</sequence>
<keyword evidence="6" id="KW-0325">Glycoprotein</keyword>
<dbReference type="FunFam" id="3.20.20.190:FF:000011">
    <property type="entry name" value="Glycerophosphodiester phosphodiesterase GDPDL3"/>
    <property type="match status" value="1"/>
</dbReference>
<reference evidence="11" key="1">
    <citation type="journal article" date="2016" name="Nat. Biotechnol.">
        <title>Sequencing wild and cultivated cassava and related species reveals extensive interspecific hybridization and genetic diversity.</title>
        <authorList>
            <person name="Bredeson J.V."/>
            <person name="Lyons J.B."/>
            <person name="Prochnik S.E."/>
            <person name="Wu G.A."/>
            <person name="Ha C.M."/>
            <person name="Edsinger-Gonzales E."/>
            <person name="Grimwood J."/>
            <person name="Schmutz J."/>
            <person name="Rabbi I.Y."/>
            <person name="Egesi C."/>
            <person name="Nauluvula P."/>
            <person name="Lebot V."/>
            <person name="Ndunguru J."/>
            <person name="Mkamilo G."/>
            <person name="Bart R.S."/>
            <person name="Setter T.L."/>
            <person name="Gleadow R.M."/>
            <person name="Kulakow P."/>
            <person name="Ferguson M.E."/>
            <person name="Rounsley S."/>
            <person name="Rokhsar D.S."/>
        </authorList>
    </citation>
    <scope>NUCLEOTIDE SEQUENCE [LARGE SCALE GENOMIC DNA]</scope>
    <source>
        <strain evidence="11">cv. AM560-2</strain>
    </source>
</reference>
<dbReference type="InterPro" id="IPR030395">
    <property type="entry name" value="GP_PDE_dom"/>
</dbReference>
<evidence type="ECO:0000256" key="4">
    <source>
        <dbReference type="ARBA" id="ARBA00022798"/>
    </source>
</evidence>
<organism evidence="10 11">
    <name type="scientific">Manihot esculenta</name>
    <name type="common">Cassava</name>
    <name type="synonym">Jatropha manihot</name>
    <dbReference type="NCBI Taxonomy" id="3983"/>
    <lineage>
        <taxon>Eukaryota</taxon>
        <taxon>Viridiplantae</taxon>
        <taxon>Streptophyta</taxon>
        <taxon>Embryophyta</taxon>
        <taxon>Tracheophyta</taxon>
        <taxon>Spermatophyta</taxon>
        <taxon>Magnoliopsida</taxon>
        <taxon>eudicotyledons</taxon>
        <taxon>Gunneridae</taxon>
        <taxon>Pentapetalae</taxon>
        <taxon>rosids</taxon>
        <taxon>fabids</taxon>
        <taxon>Malpighiales</taxon>
        <taxon>Euphorbiaceae</taxon>
        <taxon>Crotonoideae</taxon>
        <taxon>Manihoteae</taxon>
        <taxon>Manihot</taxon>
    </lineage>
</organism>
<feature type="region of interest" description="Disordered" evidence="8">
    <location>
        <begin position="722"/>
        <end position="746"/>
    </location>
</feature>
<dbReference type="GO" id="GO:0008889">
    <property type="term" value="F:glycerophosphodiester phosphodiesterase activity"/>
    <property type="evidence" value="ECO:0000318"/>
    <property type="project" value="GO_Central"/>
</dbReference>
<dbReference type="AlphaFoldDB" id="A0A251J3A3"/>
<proteinExistence type="inferred from homology"/>
<dbReference type="STRING" id="3983.A0A251J3A3"/>
<dbReference type="OMA" id="YMINEEV"/>
<keyword evidence="5" id="KW-0378">Hydrolase</keyword>
<accession>A0A251J3A3</accession>
<dbReference type="PANTHER" id="PTHR43620:SF7">
    <property type="entry name" value="GLYCEROPHOSPHODIESTER PHOSPHODIESTERASE GDPD5-RELATED"/>
    <property type="match status" value="1"/>
</dbReference>
<dbReference type="PROSITE" id="PS51704">
    <property type="entry name" value="GP_PDE"/>
    <property type="match status" value="2"/>
</dbReference>
<dbReference type="SUPFAM" id="SSF51695">
    <property type="entry name" value="PLC-like phosphodiesterases"/>
    <property type="match status" value="2"/>
</dbReference>
<evidence type="ECO:0000256" key="2">
    <source>
        <dbReference type="ARBA" id="ARBA00012247"/>
    </source>
</evidence>
<keyword evidence="11" id="KW-1185">Reference proteome</keyword>
<keyword evidence="3 9" id="KW-0732">Signal</keyword>
<evidence type="ECO:0000256" key="8">
    <source>
        <dbReference type="SAM" id="MobiDB-lite"/>
    </source>
</evidence>
<comment type="similarity">
    <text evidence="1">Belongs to the glycerophosphoryl diester phosphodiesterase family.</text>
</comment>
<dbReference type="Gramene" id="Manes.15G064700.3.v8.1">
    <property type="protein sequence ID" value="Manes.15G064700.3.v8.1.CDS"/>
    <property type="gene ID" value="Manes.15G064700.v8.1"/>
</dbReference>
<dbReference type="CDD" id="cd08604">
    <property type="entry name" value="GDPD_SHV3_repeat_2"/>
    <property type="match status" value="1"/>
</dbReference>
<feature type="chain" id="PRO_5011914105" description="glycerophosphodiester phosphodiesterase" evidence="9">
    <location>
        <begin position="37"/>
        <end position="771"/>
    </location>
</feature>
<dbReference type="PANTHER" id="PTHR43620">
    <property type="entry name" value="GLYCEROPHOSPHORYL DIESTER PHOSPHODIESTERASE"/>
    <property type="match status" value="1"/>
</dbReference>
<evidence type="ECO:0000256" key="7">
    <source>
        <dbReference type="ARBA" id="ARBA00047512"/>
    </source>
</evidence>
<protein>
    <recommendedName>
        <fullName evidence="2">glycerophosphodiester phosphodiesterase</fullName>
        <ecNumber evidence="2">3.1.4.46</ecNumber>
    </recommendedName>
</protein>
<dbReference type="InterPro" id="IPR017946">
    <property type="entry name" value="PLC-like_Pdiesterase_TIM-brl"/>
</dbReference>
<keyword evidence="4" id="KW-0319">Glycerol metabolism</keyword>
<dbReference type="GO" id="GO:0006629">
    <property type="term" value="P:lipid metabolic process"/>
    <property type="evidence" value="ECO:0007669"/>
    <property type="project" value="InterPro"/>
</dbReference>
<dbReference type="OrthoDB" id="1058301at2759"/>
<evidence type="ECO:0000256" key="3">
    <source>
        <dbReference type="ARBA" id="ARBA00022729"/>
    </source>
</evidence>
<dbReference type="Pfam" id="PF03009">
    <property type="entry name" value="GDPD"/>
    <property type="match status" value="2"/>
</dbReference>
<dbReference type="CDD" id="cd08603">
    <property type="entry name" value="GDPD_SHV3_repeat_1"/>
    <property type="match status" value="1"/>
</dbReference>
<evidence type="ECO:0000313" key="11">
    <source>
        <dbReference type="Proteomes" id="UP000091857"/>
    </source>
</evidence>
<dbReference type="Proteomes" id="UP000091857">
    <property type="component" value="Chromosome 15"/>
</dbReference>
<dbReference type="FunFam" id="3.20.20.190:FF:000013">
    <property type="entry name" value="Glycerophosphodiester phosphodiesterase GDPDL3"/>
    <property type="match status" value="1"/>
</dbReference>
<dbReference type="Gene3D" id="3.20.20.190">
    <property type="entry name" value="Phosphatidylinositol (PI) phosphodiesterase"/>
    <property type="match status" value="2"/>
</dbReference>
<dbReference type="EMBL" id="CM004401">
    <property type="protein sequence ID" value="OAY28414.1"/>
    <property type="molecule type" value="Genomic_DNA"/>
</dbReference>
<comment type="catalytic activity">
    <reaction evidence="7">
        <text>a sn-glycero-3-phosphodiester + H2O = an alcohol + sn-glycerol 3-phosphate + H(+)</text>
        <dbReference type="Rhea" id="RHEA:12969"/>
        <dbReference type="ChEBI" id="CHEBI:15377"/>
        <dbReference type="ChEBI" id="CHEBI:15378"/>
        <dbReference type="ChEBI" id="CHEBI:30879"/>
        <dbReference type="ChEBI" id="CHEBI:57597"/>
        <dbReference type="ChEBI" id="CHEBI:83408"/>
        <dbReference type="EC" id="3.1.4.46"/>
    </reaction>
</comment>
<evidence type="ECO:0000313" key="10">
    <source>
        <dbReference type="EMBL" id="OAY28414.1"/>
    </source>
</evidence>
<evidence type="ECO:0000256" key="1">
    <source>
        <dbReference type="ARBA" id="ARBA00007277"/>
    </source>
</evidence>
<evidence type="ECO:0000256" key="9">
    <source>
        <dbReference type="SAM" id="SignalP"/>
    </source>
</evidence>